<dbReference type="RefSeq" id="WP_120625058.1">
    <property type="nucleotide sequence ID" value="NZ_RAWG01000047.1"/>
</dbReference>
<dbReference type="AlphaFoldDB" id="A0A3A8NK23"/>
<dbReference type="EMBL" id="RAWG01000047">
    <property type="protein sequence ID" value="RKH44588.1"/>
    <property type="molecule type" value="Genomic_DNA"/>
</dbReference>
<accession>A0A3A8NK23</accession>
<reference evidence="2" key="1">
    <citation type="submission" date="2018-09" db="EMBL/GenBank/DDBJ databases">
        <authorList>
            <person name="Livingstone P.G."/>
            <person name="Whitworth D.E."/>
        </authorList>
    </citation>
    <scope>NUCLEOTIDE SEQUENCE [LARGE SCALE GENOMIC DNA]</scope>
    <source>
        <strain evidence="2">CA040B</strain>
    </source>
</reference>
<gene>
    <name evidence="1" type="ORF">D7X12_10105</name>
</gene>
<sequence>MRHAPLPFLRLGLGLLAFFTLTGCERYPEDPIFAYGRVLQPDGTPHAGQSLTLELQQDGGYAPLDTTTTDARGEFTFELLSGDSMKQVDYGQEKARLRVGLPLDEAGRGMFALLYIDDDVELPTLQPWDAHPRVESGPQGTTVAFPPAPAPLAKPETARFGDLVFDDGTAQPLLPSPPEPRVFLTTGDAPLWQQRVTTSPWTASPYVLEDFAAPRVQLRAASVGAWYFDPLGGEPGGVDFRVEWRTAHEPLPAGALRPLSRGATCESHFPGTCPWTDGLLESVDVETQVTASQSLTLVFSLPRSGLPRHAVVRGLRYLQGYEGKEWLLLEGSEDGKQWRPLTRTVVREVERSTDALRFMYSQYLSLTREDSPYGDLPLALGIETSVFAEAPLADGAPVRFVRLSVETLTFGGGTRLVGLSSLAELSVFE</sequence>
<evidence type="ECO:0000313" key="2">
    <source>
        <dbReference type="Proteomes" id="UP000273405"/>
    </source>
</evidence>
<name>A0A3A8NK23_9BACT</name>
<evidence type="ECO:0000313" key="1">
    <source>
        <dbReference type="EMBL" id="RKH44588.1"/>
    </source>
</evidence>
<protein>
    <submittedName>
        <fullName evidence="1">Uncharacterized protein</fullName>
    </submittedName>
</protein>
<organism evidence="1 2">
    <name type="scientific">Corallococcus sicarius</name>
    <dbReference type="NCBI Taxonomy" id="2316726"/>
    <lineage>
        <taxon>Bacteria</taxon>
        <taxon>Pseudomonadati</taxon>
        <taxon>Myxococcota</taxon>
        <taxon>Myxococcia</taxon>
        <taxon>Myxococcales</taxon>
        <taxon>Cystobacterineae</taxon>
        <taxon>Myxococcaceae</taxon>
        <taxon>Corallococcus</taxon>
    </lineage>
</organism>
<proteinExistence type="predicted"/>
<comment type="caution">
    <text evidence="1">The sequence shown here is derived from an EMBL/GenBank/DDBJ whole genome shotgun (WGS) entry which is preliminary data.</text>
</comment>
<dbReference type="PROSITE" id="PS51257">
    <property type="entry name" value="PROKAR_LIPOPROTEIN"/>
    <property type="match status" value="1"/>
</dbReference>
<dbReference type="Proteomes" id="UP000273405">
    <property type="component" value="Unassembled WGS sequence"/>
</dbReference>
<dbReference type="OrthoDB" id="5492654at2"/>
<keyword evidence="2" id="KW-1185">Reference proteome</keyword>